<protein>
    <recommendedName>
        <fullName evidence="1">Bro-N domain-containing protein</fullName>
    </recommendedName>
</protein>
<dbReference type="EMBL" id="WHJC01000067">
    <property type="protein sequence ID" value="MPQ43430.1"/>
    <property type="molecule type" value="Genomic_DNA"/>
</dbReference>
<evidence type="ECO:0000313" key="3">
    <source>
        <dbReference type="Proteomes" id="UP000430345"/>
    </source>
</evidence>
<feature type="domain" description="Bro-N" evidence="1">
    <location>
        <begin position="37"/>
        <end position="162"/>
    </location>
</feature>
<sequence length="257" mass="30190">MTLQANRNSFSYLSCLVNQIRNNYNNSILKIQGVILMKDVIVEKFNGEKIYTFLWNDKPCWIAMQVTRVLKYDNSSKAINNCIKAEGFELGVEYEVITGDELKIFKENISSEIERLIRYFPKLILFFEKGLYGFLQYTEKPVGVAFRTWIRREIIPQVRLKGEYTIEDVKENLVSKAGILDNRNKDFIKNKNFSMDFINTKEKLEIFRLASENIVIFSELMKSMPIDDDDKFLFLVSLYREAGIELDLGFINSRNRF</sequence>
<dbReference type="PROSITE" id="PS51750">
    <property type="entry name" value="BRO_N"/>
    <property type="match status" value="1"/>
</dbReference>
<gene>
    <name evidence="2" type="ORF">GBZ86_06615</name>
</gene>
<reference evidence="2 3" key="1">
    <citation type="submission" date="2019-10" db="EMBL/GenBank/DDBJ databases">
        <title>The Genome Sequence of Clostridium tarantellae Isolated from Fish Brain.</title>
        <authorList>
            <person name="Bano L."/>
            <person name="Kiel M."/>
            <person name="Sales G."/>
            <person name="Doxey A.C."/>
            <person name="Mansfield M.J."/>
            <person name="Schiavone M."/>
            <person name="Rossetto O."/>
            <person name="Pirazzini M."/>
            <person name="Dobrindt U."/>
            <person name="Montecucco C."/>
        </authorList>
    </citation>
    <scope>NUCLEOTIDE SEQUENCE [LARGE SCALE GENOMIC DNA]</scope>
    <source>
        <strain evidence="2 3">DSM 3997</strain>
    </source>
</reference>
<dbReference type="InterPro" id="IPR003497">
    <property type="entry name" value="BRO_N_domain"/>
</dbReference>
<proteinExistence type="predicted"/>
<dbReference type="SMART" id="SM01040">
    <property type="entry name" value="Bro-N"/>
    <property type="match status" value="1"/>
</dbReference>
<dbReference type="Pfam" id="PF02498">
    <property type="entry name" value="Bro-N"/>
    <property type="match status" value="1"/>
</dbReference>
<keyword evidence="3" id="KW-1185">Reference proteome</keyword>
<name>A0A6I1MK84_9CLOT</name>
<organism evidence="2 3">
    <name type="scientific">Clostridium tarantellae</name>
    <dbReference type="NCBI Taxonomy" id="39493"/>
    <lineage>
        <taxon>Bacteria</taxon>
        <taxon>Bacillati</taxon>
        <taxon>Bacillota</taxon>
        <taxon>Clostridia</taxon>
        <taxon>Eubacteriales</taxon>
        <taxon>Clostridiaceae</taxon>
        <taxon>Clostridium</taxon>
    </lineage>
</organism>
<dbReference type="AlphaFoldDB" id="A0A6I1MK84"/>
<comment type="caution">
    <text evidence="2">The sequence shown here is derived from an EMBL/GenBank/DDBJ whole genome shotgun (WGS) entry which is preliminary data.</text>
</comment>
<accession>A0A6I1MK84</accession>
<dbReference type="OrthoDB" id="2086529at2"/>
<evidence type="ECO:0000259" key="1">
    <source>
        <dbReference type="PROSITE" id="PS51750"/>
    </source>
</evidence>
<dbReference type="Proteomes" id="UP000430345">
    <property type="component" value="Unassembled WGS sequence"/>
</dbReference>
<evidence type="ECO:0000313" key="2">
    <source>
        <dbReference type="EMBL" id="MPQ43430.1"/>
    </source>
</evidence>